<evidence type="ECO:0000313" key="2">
    <source>
        <dbReference type="EMBL" id="KAH3755242.1"/>
    </source>
</evidence>
<evidence type="ECO:0000313" key="3">
    <source>
        <dbReference type="Proteomes" id="UP000828390"/>
    </source>
</evidence>
<keyword evidence="3" id="KW-1185">Reference proteome</keyword>
<comment type="caution">
    <text evidence="2">The sequence shown here is derived from an EMBL/GenBank/DDBJ whole genome shotgun (WGS) entry which is preliminary data.</text>
</comment>
<reference evidence="2" key="2">
    <citation type="submission" date="2020-11" db="EMBL/GenBank/DDBJ databases">
        <authorList>
            <person name="McCartney M.A."/>
            <person name="Auch B."/>
            <person name="Kono T."/>
            <person name="Mallez S."/>
            <person name="Becker A."/>
            <person name="Gohl D.M."/>
            <person name="Silverstein K.A.T."/>
            <person name="Koren S."/>
            <person name="Bechman K.B."/>
            <person name="Herman A."/>
            <person name="Abrahante J.E."/>
            <person name="Garbe J."/>
        </authorList>
    </citation>
    <scope>NUCLEOTIDE SEQUENCE</scope>
    <source>
        <strain evidence="2">Duluth1</strain>
        <tissue evidence="2">Whole animal</tissue>
    </source>
</reference>
<accession>A0A9D4DWE9</accession>
<proteinExistence type="predicted"/>
<dbReference type="AlphaFoldDB" id="A0A9D4DWE9"/>
<gene>
    <name evidence="2" type="ORF">DPMN_189932</name>
</gene>
<dbReference type="EMBL" id="JAIWYP010000010">
    <property type="protein sequence ID" value="KAH3755242.1"/>
    <property type="molecule type" value="Genomic_DNA"/>
</dbReference>
<feature type="region of interest" description="Disordered" evidence="1">
    <location>
        <begin position="1"/>
        <end position="46"/>
    </location>
</feature>
<reference evidence="2" key="1">
    <citation type="journal article" date="2019" name="bioRxiv">
        <title>The Genome of the Zebra Mussel, Dreissena polymorpha: A Resource for Invasive Species Research.</title>
        <authorList>
            <person name="McCartney M.A."/>
            <person name="Auch B."/>
            <person name="Kono T."/>
            <person name="Mallez S."/>
            <person name="Zhang Y."/>
            <person name="Obille A."/>
            <person name="Becker A."/>
            <person name="Abrahante J.E."/>
            <person name="Garbe J."/>
            <person name="Badalamenti J.P."/>
            <person name="Herman A."/>
            <person name="Mangelson H."/>
            <person name="Liachko I."/>
            <person name="Sullivan S."/>
            <person name="Sone E.D."/>
            <person name="Koren S."/>
            <person name="Silverstein K.A.T."/>
            <person name="Beckman K.B."/>
            <person name="Gohl D.M."/>
        </authorList>
    </citation>
    <scope>NUCLEOTIDE SEQUENCE</scope>
    <source>
        <strain evidence="2">Duluth1</strain>
        <tissue evidence="2">Whole animal</tissue>
    </source>
</reference>
<sequence length="87" mass="10360">MKNRSNRQKHVRSPGQDRHRIYRNIDNNNKPKKLMPKEKEDVSRPFRARGINMTDWLNENLMSNTKSIAACFRPYEFVVGVDECHED</sequence>
<organism evidence="2 3">
    <name type="scientific">Dreissena polymorpha</name>
    <name type="common">Zebra mussel</name>
    <name type="synonym">Mytilus polymorpha</name>
    <dbReference type="NCBI Taxonomy" id="45954"/>
    <lineage>
        <taxon>Eukaryota</taxon>
        <taxon>Metazoa</taxon>
        <taxon>Spiralia</taxon>
        <taxon>Lophotrochozoa</taxon>
        <taxon>Mollusca</taxon>
        <taxon>Bivalvia</taxon>
        <taxon>Autobranchia</taxon>
        <taxon>Heteroconchia</taxon>
        <taxon>Euheterodonta</taxon>
        <taxon>Imparidentia</taxon>
        <taxon>Neoheterodontei</taxon>
        <taxon>Myida</taxon>
        <taxon>Dreissenoidea</taxon>
        <taxon>Dreissenidae</taxon>
        <taxon>Dreissena</taxon>
    </lineage>
</organism>
<name>A0A9D4DWE9_DREPO</name>
<dbReference type="Proteomes" id="UP000828390">
    <property type="component" value="Unassembled WGS sequence"/>
</dbReference>
<evidence type="ECO:0000256" key="1">
    <source>
        <dbReference type="SAM" id="MobiDB-lite"/>
    </source>
</evidence>
<feature type="compositionally biased region" description="Basic and acidic residues" evidence="1">
    <location>
        <begin position="35"/>
        <end position="44"/>
    </location>
</feature>
<feature type="compositionally biased region" description="Basic residues" evidence="1">
    <location>
        <begin position="1"/>
        <end position="12"/>
    </location>
</feature>
<protein>
    <submittedName>
        <fullName evidence="2">Uncharacterized protein</fullName>
    </submittedName>
</protein>